<dbReference type="Pfam" id="PF05903">
    <property type="entry name" value="Peptidase_C97"/>
    <property type="match status" value="1"/>
</dbReference>
<reference evidence="5 6" key="1">
    <citation type="journal article" date="2021" name="Nat. Plants">
        <title>The Taxus genome provides insights into paclitaxel biosynthesis.</title>
        <authorList>
            <person name="Xiong X."/>
            <person name="Gou J."/>
            <person name="Liao Q."/>
            <person name="Li Y."/>
            <person name="Zhou Q."/>
            <person name="Bi G."/>
            <person name="Li C."/>
            <person name="Du R."/>
            <person name="Wang X."/>
            <person name="Sun T."/>
            <person name="Guo L."/>
            <person name="Liang H."/>
            <person name="Lu P."/>
            <person name="Wu Y."/>
            <person name="Zhang Z."/>
            <person name="Ro D.K."/>
            <person name="Shang Y."/>
            <person name="Huang S."/>
            <person name="Yan J."/>
        </authorList>
    </citation>
    <scope>NUCLEOTIDE SEQUENCE [LARGE SCALE GENOMIC DNA]</scope>
    <source>
        <strain evidence="5">Ta-2019</strain>
    </source>
</reference>
<dbReference type="GO" id="GO:0016579">
    <property type="term" value="P:protein deubiquitination"/>
    <property type="evidence" value="ECO:0007669"/>
    <property type="project" value="TreeGrafter"/>
</dbReference>
<dbReference type="SMART" id="SM01179">
    <property type="entry name" value="DUF862"/>
    <property type="match status" value="1"/>
</dbReference>
<comment type="caution">
    <text evidence="5">The sequence shown here is derived from an EMBL/GenBank/DDBJ whole genome shotgun (WGS) entry which is preliminary data.</text>
</comment>
<comment type="similarity">
    <text evidence="1">Belongs to the DeSI family.</text>
</comment>
<evidence type="ECO:0000313" key="6">
    <source>
        <dbReference type="Proteomes" id="UP000824469"/>
    </source>
</evidence>
<dbReference type="PROSITE" id="PS51858">
    <property type="entry name" value="PPPDE"/>
    <property type="match status" value="1"/>
</dbReference>
<dbReference type="GO" id="GO:0006508">
    <property type="term" value="P:proteolysis"/>
    <property type="evidence" value="ECO:0007669"/>
    <property type="project" value="UniProtKB-KW"/>
</dbReference>
<evidence type="ECO:0000256" key="3">
    <source>
        <dbReference type="ARBA" id="ARBA00022801"/>
    </source>
</evidence>
<sequence>YMAWSNAFGAHDYPTSGVFEVEPRQCPGFTFRKSVFIGSTTLSPAELREFIEQHAGNYNGDTYHLIAKNCNHFCNDICSRLTGNSIPGWVNRLAKIGSLCNCLLPEGLHVSAVRHQPDYQAYEGEKKRLRSSFCRLSGSLSAMSTKQRQLSVSSVFLTSPMRGSVLPWELKGSVKER</sequence>
<keyword evidence="6" id="KW-1185">Reference proteome</keyword>
<dbReference type="Proteomes" id="UP000824469">
    <property type="component" value="Unassembled WGS sequence"/>
</dbReference>
<evidence type="ECO:0000259" key="4">
    <source>
        <dbReference type="PROSITE" id="PS51858"/>
    </source>
</evidence>
<protein>
    <recommendedName>
        <fullName evidence="4">PPPDE domain-containing protein</fullName>
    </recommendedName>
</protein>
<dbReference type="AlphaFoldDB" id="A0AA38GXH3"/>
<name>A0AA38GXH3_TAXCH</name>
<proteinExistence type="inferred from homology"/>
<gene>
    <name evidence="5" type="ORF">KI387_002692</name>
</gene>
<dbReference type="PANTHER" id="PTHR12378">
    <property type="entry name" value="DESUMOYLATING ISOPEPTIDASE"/>
    <property type="match status" value="1"/>
</dbReference>
<dbReference type="GO" id="GO:0101005">
    <property type="term" value="F:deubiquitinase activity"/>
    <property type="evidence" value="ECO:0007669"/>
    <property type="project" value="TreeGrafter"/>
</dbReference>
<dbReference type="InterPro" id="IPR008580">
    <property type="entry name" value="PPPDE_dom"/>
</dbReference>
<dbReference type="Gene3D" id="3.90.1720.30">
    <property type="entry name" value="PPPDE domains"/>
    <property type="match status" value="1"/>
</dbReference>
<accession>A0AA38GXH3</accession>
<keyword evidence="3" id="KW-0378">Hydrolase</keyword>
<evidence type="ECO:0000256" key="2">
    <source>
        <dbReference type="ARBA" id="ARBA00022670"/>
    </source>
</evidence>
<organism evidence="5 6">
    <name type="scientific">Taxus chinensis</name>
    <name type="common">Chinese yew</name>
    <name type="synonym">Taxus wallichiana var. chinensis</name>
    <dbReference type="NCBI Taxonomy" id="29808"/>
    <lineage>
        <taxon>Eukaryota</taxon>
        <taxon>Viridiplantae</taxon>
        <taxon>Streptophyta</taxon>
        <taxon>Embryophyta</taxon>
        <taxon>Tracheophyta</taxon>
        <taxon>Spermatophyta</taxon>
        <taxon>Pinopsida</taxon>
        <taxon>Pinidae</taxon>
        <taxon>Conifers II</taxon>
        <taxon>Cupressales</taxon>
        <taxon>Taxaceae</taxon>
        <taxon>Taxus</taxon>
    </lineage>
</organism>
<dbReference type="InterPro" id="IPR042266">
    <property type="entry name" value="PPPDE_sf"/>
</dbReference>
<evidence type="ECO:0000313" key="5">
    <source>
        <dbReference type="EMBL" id="KAH9330584.1"/>
    </source>
</evidence>
<evidence type="ECO:0000256" key="1">
    <source>
        <dbReference type="ARBA" id="ARBA00008140"/>
    </source>
</evidence>
<feature type="non-terminal residue" evidence="5">
    <location>
        <position position="1"/>
    </location>
</feature>
<feature type="domain" description="PPPDE" evidence="4">
    <location>
        <begin position="1"/>
        <end position="108"/>
    </location>
</feature>
<dbReference type="PANTHER" id="PTHR12378:SF10">
    <property type="entry name" value="OS04G0548000 PROTEIN"/>
    <property type="match status" value="1"/>
</dbReference>
<dbReference type="EMBL" id="JAHRHJ020000001">
    <property type="protein sequence ID" value="KAH9330584.1"/>
    <property type="molecule type" value="Genomic_DNA"/>
</dbReference>
<dbReference type="OMA" id="VGHDPNY"/>
<keyword evidence="2" id="KW-0645">Protease</keyword>